<dbReference type="Pfam" id="PF05225">
    <property type="entry name" value="HTH_psq"/>
    <property type="match status" value="1"/>
</dbReference>
<reference evidence="3" key="1">
    <citation type="journal article" date="2014" name="PLoS ONE">
        <title>Transcriptome-Based Identification of ABC Transporters in the Western Tarnished Plant Bug Lygus hesperus.</title>
        <authorList>
            <person name="Hull J.J."/>
            <person name="Chaney K."/>
            <person name="Geib S.M."/>
            <person name="Fabrick J.A."/>
            <person name="Brent C.S."/>
            <person name="Walsh D."/>
            <person name="Lavine L.C."/>
        </authorList>
    </citation>
    <scope>NUCLEOTIDE SEQUENCE</scope>
</reference>
<name>A0A0A9WTE4_LYGHE</name>
<dbReference type="EMBL" id="GDHC01001029">
    <property type="protein sequence ID" value="JAQ17600.1"/>
    <property type="molecule type" value="Transcribed_RNA"/>
</dbReference>
<accession>A0A0A9WTE4</accession>
<organism evidence="3">
    <name type="scientific">Lygus hesperus</name>
    <name type="common">Western plant bug</name>
    <dbReference type="NCBI Taxonomy" id="30085"/>
    <lineage>
        <taxon>Eukaryota</taxon>
        <taxon>Metazoa</taxon>
        <taxon>Ecdysozoa</taxon>
        <taxon>Arthropoda</taxon>
        <taxon>Hexapoda</taxon>
        <taxon>Insecta</taxon>
        <taxon>Pterygota</taxon>
        <taxon>Neoptera</taxon>
        <taxon>Paraneoptera</taxon>
        <taxon>Hemiptera</taxon>
        <taxon>Heteroptera</taxon>
        <taxon>Panheteroptera</taxon>
        <taxon>Cimicomorpha</taxon>
        <taxon>Miridae</taxon>
        <taxon>Mirini</taxon>
        <taxon>Lygus</taxon>
    </lineage>
</organism>
<dbReference type="GO" id="GO:0016301">
    <property type="term" value="F:kinase activity"/>
    <property type="evidence" value="ECO:0007669"/>
    <property type="project" value="UniProtKB-KW"/>
</dbReference>
<keyword evidence="3" id="KW-0418">Kinase</keyword>
<evidence type="ECO:0000313" key="5">
    <source>
        <dbReference type="EMBL" id="JAQ17600.1"/>
    </source>
</evidence>
<proteinExistence type="predicted"/>
<gene>
    <name evidence="3" type="primary">pi4kb</name>
    <name evidence="3" type="ORF">CM83_5916</name>
    <name evidence="5" type="ORF">g.32133</name>
    <name evidence="4" type="ORF">g.32134</name>
</gene>
<evidence type="ECO:0000256" key="1">
    <source>
        <dbReference type="ARBA" id="ARBA00004123"/>
    </source>
</evidence>
<feature type="non-terminal residue" evidence="3">
    <location>
        <position position="1"/>
    </location>
</feature>
<dbReference type="EMBL" id="GDHC01020735">
    <property type="protein sequence ID" value="JAP97893.1"/>
    <property type="molecule type" value="Transcribed_RNA"/>
</dbReference>
<reference evidence="3" key="2">
    <citation type="submission" date="2014-07" db="EMBL/GenBank/DDBJ databases">
        <authorList>
            <person name="Hull J."/>
        </authorList>
    </citation>
    <scope>NUCLEOTIDE SEQUENCE</scope>
</reference>
<dbReference type="EMBL" id="GBHO01031877">
    <property type="protein sequence ID" value="JAG11727.1"/>
    <property type="molecule type" value="Transcribed_RNA"/>
</dbReference>
<dbReference type="AlphaFoldDB" id="A0A0A9WTE4"/>
<sequence>RTSPLENVDQFKMPQKYIRKEGAKARLKFEPDSMKKAVQEVLEKRKTIHGAAKSFGLDRNTLRRYLRKIKNGKNTTFKSEYVGSMVFTQQEEAELAEYLEKIAFMAHGLTCKLARKLAYDLAIKNGKKIPSSWETNKLAGYFWLSGFLQRNRVSFLEDSRGHEL</sequence>
<dbReference type="InterPro" id="IPR009057">
    <property type="entry name" value="Homeodomain-like_sf"/>
</dbReference>
<reference evidence="4" key="3">
    <citation type="journal article" date="2016" name="Gigascience">
        <title>De novo construction of an expanded transcriptome assembly for the western tarnished plant bug, Lygus hesperus.</title>
        <authorList>
            <person name="Tassone E.E."/>
            <person name="Geib S.M."/>
            <person name="Hall B."/>
            <person name="Fabrick J.A."/>
            <person name="Brent C.S."/>
            <person name="Hull J.J."/>
        </authorList>
    </citation>
    <scope>NUCLEOTIDE SEQUENCE</scope>
</reference>
<evidence type="ECO:0000259" key="2">
    <source>
        <dbReference type="Pfam" id="PF05225"/>
    </source>
</evidence>
<protein>
    <submittedName>
        <fullName evidence="3">Phosphatidylinositol 4-kinase beta</fullName>
    </submittedName>
</protein>
<evidence type="ECO:0000313" key="4">
    <source>
        <dbReference type="EMBL" id="JAP97893.1"/>
    </source>
</evidence>
<dbReference type="GO" id="GO:0005634">
    <property type="term" value="C:nucleus"/>
    <property type="evidence" value="ECO:0007669"/>
    <property type="project" value="UniProtKB-SubCell"/>
</dbReference>
<comment type="subcellular location">
    <subcellularLocation>
        <location evidence="1">Nucleus</location>
    </subcellularLocation>
</comment>
<feature type="domain" description="HTH psq-type" evidence="2">
    <location>
        <begin position="31"/>
        <end position="68"/>
    </location>
</feature>
<dbReference type="InterPro" id="IPR007889">
    <property type="entry name" value="HTH_Psq"/>
</dbReference>
<evidence type="ECO:0000313" key="3">
    <source>
        <dbReference type="EMBL" id="JAG11727.1"/>
    </source>
</evidence>
<keyword evidence="3" id="KW-0808">Transferase</keyword>
<dbReference type="SUPFAM" id="SSF46689">
    <property type="entry name" value="Homeodomain-like"/>
    <property type="match status" value="1"/>
</dbReference>
<dbReference type="GO" id="GO:0003677">
    <property type="term" value="F:DNA binding"/>
    <property type="evidence" value="ECO:0007669"/>
    <property type="project" value="InterPro"/>
</dbReference>